<comment type="caution">
    <text evidence="8">The sequence shown here is derived from an EMBL/GenBank/DDBJ whole genome shotgun (WGS) entry which is preliminary data.</text>
</comment>
<evidence type="ECO:0000256" key="6">
    <source>
        <dbReference type="ARBA" id="ARBA00023136"/>
    </source>
</evidence>
<evidence type="ECO:0000313" key="8">
    <source>
        <dbReference type="EMBL" id="EMZ25730.1"/>
    </source>
</evidence>
<proteinExistence type="predicted"/>
<dbReference type="InterPro" id="IPR029044">
    <property type="entry name" value="Nucleotide-diphossugar_trans"/>
</dbReference>
<dbReference type="GO" id="GO:0005886">
    <property type="term" value="C:plasma membrane"/>
    <property type="evidence" value="ECO:0007669"/>
    <property type="project" value="TreeGrafter"/>
</dbReference>
<evidence type="ECO:0000256" key="5">
    <source>
        <dbReference type="ARBA" id="ARBA00022989"/>
    </source>
</evidence>
<evidence type="ECO:0000256" key="3">
    <source>
        <dbReference type="ARBA" id="ARBA00022679"/>
    </source>
</evidence>
<dbReference type="eggNOG" id="COG0463">
    <property type="taxonomic scope" value="Bacteria"/>
</dbReference>
<keyword evidence="9" id="KW-1185">Reference proteome</keyword>
<sequence>MTISIDADLQQDLHAIDRFLEKYKNDAEIVYGVRNSRDTDSFLKKHTAKIFYGVMNLLGCSVIRNHADYRLMSAKAVRELKGYKEFNLFLRGLVPLIGFPSDIEYFNVTERKAGKSKYTARKMINFALDGITSLSMKPIRWITAAGAVVFLLSIILVVYSFISNLKGSTVSGWTSIIISIWALGGIELMAIGIVGEYVGKTYMETKGRPRYIIKECRDIGKKCGRIRWRFMNLL</sequence>
<keyword evidence="6 7" id="KW-0472">Membrane</keyword>
<dbReference type="GO" id="GO:0016757">
    <property type="term" value="F:glycosyltransferase activity"/>
    <property type="evidence" value="ECO:0007669"/>
    <property type="project" value="UniProtKB-KW"/>
</dbReference>
<gene>
    <name evidence="8" type="ORF">C823_02746</name>
</gene>
<feature type="transmembrane region" description="Helical" evidence="7">
    <location>
        <begin position="141"/>
        <end position="162"/>
    </location>
</feature>
<reference evidence="8 9" key="1">
    <citation type="journal article" date="2014" name="Genome Announc.">
        <title>Draft genome sequences of the altered schaedler flora, a defined bacterial community from gnotobiotic mice.</title>
        <authorList>
            <person name="Wannemuehler M.J."/>
            <person name="Overstreet A.M."/>
            <person name="Ward D.V."/>
            <person name="Phillips G.J."/>
        </authorList>
    </citation>
    <scope>NUCLEOTIDE SEQUENCE [LARGE SCALE GENOMIC DNA]</scope>
    <source>
        <strain evidence="8 9">ASF492</strain>
    </source>
</reference>
<protein>
    <recommendedName>
        <fullName evidence="10">Glycosyltransferase 2-like domain-containing protein</fullName>
    </recommendedName>
</protein>
<dbReference type="Proteomes" id="UP000012589">
    <property type="component" value="Unassembled WGS sequence"/>
</dbReference>
<dbReference type="InterPro" id="IPR050256">
    <property type="entry name" value="Glycosyltransferase_2"/>
</dbReference>
<feature type="transmembrane region" description="Helical" evidence="7">
    <location>
        <begin position="174"/>
        <end position="198"/>
    </location>
</feature>
<keyword evidence="3" id="KW-0808">Transferase</keyword>
<keyword evidence="2" id="KW-0328">Glycosyltransferase</keyword>
<evidence type="ECO:0000256" key="2">
    <source>
        <dbReference type="ARBA" id="ARBA00022676"/>
    </source>
</evidence>
<dbReference type="STRING" id="1235802.C823_02746"/>
<dbReference type="AlphaFoldDB" id="N2AHL2"/>
<evidence type="ECO:0000256" key="4">
    <source>
        <dbReference type="ARBA" id="ARBA00022692"/>
    </source>
</evidence>
<evidence type="ECO:0000313" key="9">
    <source>
        <dbReference type="Proteomes" id="UP000012589"/>
    </source>
</evidence>
<accession>N2AHL2</accession>
<dbReference type="PANTHER" id="PTHR48090">
    <property type="entry name" value="UNDECAPRENYL-PHOSPHATE 4-DEOXY-4-FORMAMIDO-L-ARABINOSE TRANSFERASE-RELATED"/>
    <property type="match status" value="1"/>
</dbReference>
<evidence type="ECO:0000256" key="7">
    <source>
        <dbReference type="SAM" id="Phobius"/>
    </source>
</evidence>
<dbReference type="PATRIC" id="fig|1235802.3.peg.2899"/>
<keyword evidence="4 7" id="KW-0812">Transmembrane</keyword>
<name>N2AHL2_9FIRM</name>
<organism evidence="8 9">
    <name type="scientific">Eubacterium plexicaudatum ASF492</name>
    <dbReference type="NCBI Taxonomy" id="1235802"/>
    <lineage>
        <taxon>Bacteria</taxon>
        <taxon>Bacillati</taxon>
        <taxon>Bacillota</taxon>
        <taxon>Clostridia</taxon>
        <taxon>Eubacteriales</taxon>
        <taxon>Eubacteriaceae</taxon>
        <taxon>Eubacterium</taxon>
    </lineage>
</organism>
<evidence type="ECO:0000256" key="1">
    <source>
        <dbReference type="ARBA" id="ARBA00004141"/>
    </source>
</evidence>
<evidence type="ECO:0008006" key="10">
    <source>
        <dbReference type="Google" id="ProtNLM"/>
    </source>
</evidence>
<dbReference type="HOGENOM" id="CLU_033536_0_1_9"/>
<comment type="subcellular location">
    <subcellularLocation>
        <location evidence="1">Membrane</location>
        <topology evidence="1">Multi-pass membrane protein</topology>
    </subcellularLocation>
</comment>
<dbReference type="PANTHER" id="PTHR48090:SF1">
    <property type="entry name" value="PROPHAGE BACTOPRENOL GLUCOSYL TRANSFERASE HOMOLOG"/>
    <property type="match status" value="1"/>
</dbReference>
<dbReference type="EMBL" id="AQFT01000087">
    <property type="protein sequence ID" value="EMZ25730.1"/>
    <property type="molecule type" value="Genomic_DNA"/>
</dbReference>
<keyword evidence="5 7" id="KW-1133">Transmembrane helix</keyword>
<dbReference type="SUPFAM" id="SSF53448">
    <property type="entry name" value="Nucleotide-diphospho-sugar transferases"/>
    <property type="match status" value="1"/>
</dbReference>